<sequence length="109" mass="12608">MTDIANFKQSTISKPSISVQTFYNEYKWVINSLLVLIGFRILSSSDQISSLSYKFKSVLLFIKGLLANSQQETNRRIFEDLRFEYDMDFDKMPMAFVGVGMLIFVILLT</sequence>
<evidence type="ECO:0000313" key="2">
    <source>
        <dbReference type="EMBL" id="ODQ62266.1"/>
    </source>
</evidence>
<protein>
    <submittedName>
        <fullName evidence="2">Uncharacterized protein</fullName>
    </submittedName>
</protein>
<reference evidence="2 3" key="1">
    <citation type="journal article" date="2016" name="Proc. Natl. Acad. Sci. U.S.A.">
        <title>Comparative genomics of biotechnologically important yeasts.</title>
        <authorList>
            <person name="Riley R."/>
            <person name="Haridas S."/>
            <person name="Wolfe K.H."/>
            <person name="Lopes M.R."/>
            <person name="Hittinger C.T."/>
            <person name="Goeker M."/>
            <person name="Salamov A.A."/>
            <person name="Wisecaver J.H."/>
            <person name="Long T.M."/>
            <person name="Calvey C.H."/>
            <person name="Aerts A.L."/>
            <person name="Barry K.W."/>
            <person name="Choi C."/>
            <person name="Clum A."/>
            <person name="Coughlan A.Y."/>
            <person name="Deshpande S."/>
            <person name="Douglass A.P."/>
            <person name="Hanson S.J."/>
            <person name="Klenk H.-P."/>
            <person name="LaButti K.M."/>
            <person name="Lapidus A."/>
            <person name="Lindquist E.A."/>
            <person name="Lipzen A.M."/>
            <person name="Meier-Kolthoff J.P."/>
            <person name="Ohm R.A."/>
            <person name="Otillar R.P."/>
            <person name="Pangilinan J.L."/>
            <person name="Peng Y."/>
            <person name="Rokas A."/>
            <person name="Rosa C.A."/>
            <person name="Scheuner C."/>
            <person name="Sibirny A.A."/>
            <person name="Slot J.C."/>
            <person name="Stielow J.B."/>
            <person name="Sun H."/>
            <person name="Kurtzman C.P."/>
            <person name="Blackwell M."/>
            <person name="Grigoriev I.V."/>
            <person name="Jeffries T.W."/>
        </authorList>
    </citation>
    <scope>NUCLEOTIDE SEQUENCE [LARGE SCALE GENOMIC DNA]</scope>
    <source>
        <strain evidence="3">ATCC 58044 / CBS 1984 / NCYC 433 / NRRL Y-366-8</strain>
    </source>
</reference>
<keyword evidence="1" id="KW-0812">Transmembrane</keyword>
<name>A0A1E3PA26_WICAA</name>
<keyword evidence="3" id="KW-1185">Reference proteome</keyword>
<evidence type="ECO:0000313" key="3">
    <source>
        <dbReference type="Proteomes" id="UP000094112"/>
    </source>
</evidence>
<accession>A0A1E3PA26</accession>
<dbReference type="RefSeq" id="XP_019041473.1">
    <property type="nucleotide sequence ID" value="XM_019184384.1"/>
</dbReference>
<gene>
    <name evidence="2" type="ORF">WICANDRAFT_76446</name>
</gene>
<keyword evidence="1" id="KW-1133">Transmembrane helix</keyword>
<evidence type="ECO:0000256" key="1">
    <source>
        <dbReference type="SAM" id="Phobius"/>
    </source>
</evidence>
<dbReference type="Proteomes" id="UP000094112">
    <property type="component" value="Unassembled WGS sequence"/>
</dbReference>
<dbReference type="GeneID" id="30201630"/>
<dbReference type="AlphaFoldDB" id="A0A1E3PA26"/>
<organism evidence="2 3">
    <name type="scientific">Wickerhamomyces anomalus (strain ATCC 58044 / CBS 1984 / NCYC 433 / NRRL Y-366-8)</name>
    <name type="common">Yeast</name>
    <name type="synonym">Hansenula anomala</name>
    <dbReference type="NCBI Taxonomy" id="683960"/>
    <lineage>
        <taxon>Eukaryota</taxon>
        <taxon>Fungi</taxon>
        <taxon>Dikarya</taxon>
        <taxon>Ascomycota</taxon>
        <taxon>Saccharomycotina</taxon>
        <taxon>Saccharomycetes</taxon>
        <taxon>Phaffomycetales</taxon>
        <taxon>Wickerhamomycetaceae</taxon>
        <taxon>Wickerhamomyces</taxon>
    </lineage>
</organism>
<feature type="transmembrane region" description="Helical" evidence="1">
    <location>
        <begin position="92"/>
        <end position="108"/>
    </location>
</feature>
<proteinExistence type="predicted"/>
<keyword evidence="1" id="KW-0472">Membrane</keyword>
<feature type="transmembrane region" description="Helical" evidence="1">
    <location>
        <begin position="26"/>
        <end position="43"/>
    </location>
</feature>
<dbReference type="EMBL" id="KV454208">
    <property type="protein sequence ID" value="ODQ62266.1"/>
    <property type="molecule type" value="Genomic_DNA"/>
</dbReference>